<reference evidence="1" key="1">
    <citation type="journal article" date="2023" name="G3 (Bethesda)">
        <title>A reference genome for the long-term kleptoplast-retaining sea slug Elysia crispata morphotype clarki.</title>
        <authorList>
            <person name="Eastman K.E."/>
            <person name="Pendleton A.L."/>
            <person name="Shaikh M.A."/>
            <person name="Suttiyut T."/>
            <person name="Ogas R."/>
            <person name="Tomko P."/>
            <person name="Gavelis G."/>
            <person name="Widhalm J.R."/>
            <person name="Wisecaver J.H."/>
        </authorList>
    </citation>
    <scope>NUCLEOTIDE SEQUENCE</scope>
    <source>
        <strain evidence="1">ECLA1</strain>
    </source>
</reference>
<accession>A0AAE1DF10</accession>
<proteinExistence type="predicted"/>
<dbReference type="AlphaFoldDB" id="A0AAE1DF10"/>
<comment type="caution">
    <text evidence="1">The sequence shown here is derived from an EMBL/GenBank/DDBJ whole genome shotgun (WGS) entry which is preliminary data.</text>
</comment>
<evidence type="ECO:0000313" key="1">
    <source>
        <dbReference type="EMBL" id="KAK3768136.1"/>
    </source>
</evidence>
<dbReference type="Proteomes" id="UP001283361">
    <property type="component" value="Unassembled WGS sequence"/>
</dbReference>
<keyword evidence="2" id="KW-1185">Reference proteome</keyword>
<organism evidence="1 2">
    <name type="scientific">Elysia crispata</name>
    <name type="common">lettuce slug</name>
    <dbReference type="NCBI Taxonomy" id="231223"/>
    <lineage>
        <taxon>Eukaryota</taxon>
        <taxon>Metazoa</taxon>
        <taxon>Spiralia</taxon>
        <taxon>Lophotrochozoa</taxon>
        <taxon>Mollusca</taxon>
        <taxon>Gastropoda</taxon>
        <taxon>Heterobranchia</taxon>
        <taxon>Euthyneura</taxon>
        <taxon>Panpulmonata</taxon>
        <taxon>Sacoglossa</taxon>
        <taxon>Placobranchoidea</taxon>
        <taxon>Plakobranchidae</taxon>
        <taxon>Elysia</taxon>
    </lineage>
</organism>
<evidence type="ECO:0000313" key="2">
    <source>
        <dbReference type="Proteomes" id="UP001283361"/>
    </source>
</evidence>
<protein>
    <submittedName>
        <fullName evidence="1">Uncharacterized protein</fullName>
    </submittedName>
</protein>
<gene>
    <name evidence="1" type="ORF">RRG08_010806</name>
</gene>
<dbReference type="EMBL" id="JAWDGP010004066">
    <property type="protein sequence ID" value="KAK3768136.1"/>
    <property type="molecule type" value="Genomic_DNA"/>
</dbReference>
<sequence>MVQADSHHRRRLDLDYFFSVTEVGPWKLATALTHHVFLSGILTLQRKTFSDTHSHPISFNKLRSEGNKRRSRHLKRSWVISWGVNQVRNTSVTFHLRHGPVPSCSETMILGSLQFGVFEDTYRQLGM</sequence>
<name>A0AAE1DF10_9GAST</name>